<dbReference type="InterPro" id="IPR003593">
    <property type="entry name" value="AAA+_ATPase"/>
</dbReference>
<feature type="domain" description="ABC transporter" evidence="4">
    <location>
        <begin position="5"/>
        <end position="222"/>
    </location>
</feature>
<reference evidence="5" key="1">
    <citation type="submission" date="2023-05" db="EMBL/GenBank/DDBJ databases">
        <title>Cataloging the Phylogenetic Diversity of Human Bladder Bacteria.</title>
        <authorList>
            <person name="Du J."/>
        </authorList>
    </citation>
    <scope>NUCLEOTIDE SEQUENCE</scope>
    <source>
        <strain evidence="5">UMB9226</strain>
    </source>
</reference>
<evidence type="ECO:0000256" key="2">
    <source>
        <dbReference type="ARBA" id="ARBA00022741"/>
    </source>
</evidence>
<sequence length="305" mass="34676">MSVAIECECINKRYGEKETLKNISFKINMGECIALLGQNGAGKTTLLNIMLEKLYPTSGNVKNKYQVSEIGYLIQSTKFPDDIKVKELISFVSKFSTNPLDLEQILRILEFTPEMMGQIASKLSGGQKRLLDFCLTIINHPKLLVLDEPTSGMDEDTRAHFWRIVNELKEKGTTVIFTTHYSDEVNNGADRVLLLKSGELVADESPFHLRTLNNKRTLTFEKSLYNNQTLRFKSIADGLMSLIEINIKKNTVQWEFDSQYTNQILTTLVKENVDMTSVELSNASLMETIFEEGEKDDSFTKDRMA</sequence>
<dbReference type="PANTHER" id="PTHR42711">
    <property type="entry name" value="ABC TRANSPORTER ATP-BINDING PROTEIN"/>
    <property type="match status" value="1"/>
</dbReference>
<dbReference type="GO" id="GO:0005524">
    <property type="term" value="F:ATP binding"/>
    <property type="evidence" value="ECO:0007669"/>
    <property type="project" value="UniProtKB-KW"/>
</dbReference>
<dbReference type="PANTHER" id="PTHR42711:SF17">
    <property type="entry name" value="ABC TRANSPORTER ATP-BINDING PROTEIN"/>
    <property type="match status" value="1"/>
</dbReference>
<evidence type="ECO:0000313" key="6">
    <source>
        <dbReference type="Proteomes" id="UP001230300"/>
    </source>
</evidence>
<keyword evidence="3 5" id="KW-0067">ATP-binding</keyword>
<dbReference type="PROSITE" id="PS50893">
    <property type="entry name" value="ABC_TRANSPORTER_2"/>
    <property type="match status" value="1"/>
</dbReference>
<dbReference type="InterPro" id="IPR003439">
    <property type="entry name" value="ABC_transporter-like_ATP-bd"/>
</dbReference>
<dbReference type="InterPro" id="IPR017871">
    <property type="entry name" value="ABC_transporter-like_CS"/>
</dbReference>
<proteinExistence type="predicted"/>
<dbReference type="SUPFAM" id="SSF52540">
    <property type="entry name" value="P-loop containing nucleoside triphosphate hydrolases"/>
    <property type="match status" value="1"/>
</dbReference>
<dbReference type="InterPro" id="IPR050763">
    <property type="entry name" value="ABC_transporter_ATP-binding"/>
</dbReference>
<dbReference type="AlphaFoldDB" id="A0AAW6XIS8"/>
<evidence type="ECO:0000259" key="4">
    <source>
        <dbReference type="PROSITE" id="PS50893"/>
    </source>
</evidence>
<dbReference type="Proteomes" id="UP001230300">
    <property type="component" value="Unassembled WGS sequence"/>
</dbReference>
<dbReference type="EMBL" id="JASOGN010000031">
    <property type="protein sequence ID" value="MDK6503105.1"/>
    <property type="molecule type" value="Genomic_DNA"/>
</dbReference>
<dbReference type="SMART" id="SM00382">
    <property type="entry name" value="AAA"/>
    <property type="match status" value="1"/>
</dbReference>
<evidence type="ECO:0000313" key="5">
    <source>
        <dbReference type="EMBL" id="MDK6503105.1"/>
    </source>
</evidence>
<comment type="caution">
    <text evidence="5">The sequence shown here is derived from an EMBL/GenBank/DDBJ whole genome shotgun (WGS) entry which is preliminary data.</text>
</comment>
<organism evidence="5 6">
    <name type="scientific">Lactobacillus crispatus</name>
    <dbReference type="NCBI Taxonomy" id="47770"/>
    <lineage>
        <taxon>Bacteria</taxon>
        <taxon>Bacillati</taxon>
        <taxon>Bacillota</taxon>
        <taxon>Bacilli</taxon>
        <taxon>Lactobacillales</taxon>
        <taxon>Lactobacillaceae</taxon>
        <taxon>Lactobacillus</taxon>
    </lineage>
</organism>
<dbReference type="Pfam" id="PF00005">
    <property type="entry name" value="ABC_tran"/>
    <property type="match status" value="1"/>
</dbReference>
<dbReference type="RefSeq" id="WP_260252667.1">
    <property type="nucleotide sequence ID" value="NZ_JASOGN010000031.1"/>
</dbReference>
<dbReference type="GO" id="GO:0016887">
    <property type="term" value="F:ATP hydrolysis activity"/>
    <property type="evidence" value="ECO:0007669"/>
    <property type="project" value="InterPro"/>
</dbReference>
<keyword evidence="2" id="KW-0547">Nucleotide-binding</keyword>
<dbReference type="PROSITE" id="PS00211">
    <property type="entry name" value="ABC_TRANSPORTER_1"/>
    <property type="match status" value="1"/>
</dbReference>
<gene>
    <name evidence="5" type="ORF">QP235_07835</name>
</gene>
<dbReference type="InterPro" id="IPR027417">
    <property type="entry name" value="P-loop_NTPase"/>
</dbReference>
<evidence type="ECO:0000256" key="1">
    <source>
        <dbReference type="ARBA" id="ARBA00022448"/>
    </source>
</evidence>
<name>A0AAW6XIS8_9LACO</name>
<accession>A0AAW6XIS8</accession>
<dbReference type="CDD" id="cd03230">
    <property type="entry name" value="ABC_DR_subfamily_A"/>
    <property type="match status" value="1"/>
</dbReference>
<protein>
    <submittedName>
        <fullName evidence="5">ABC transporter ATP-binding protein</fullName>
    </submittedName>
</protein>
<keyword evidence="1" id="KW-0813">Transport</keyword>
<dbReference type="Gene3D" id="3.40.50.300">
    <property type="entry name" value="P-loop containing nucleotide triphosphate hydrolases"/>
    <property type="match status" value="1"/>
</dbReference>
<evidence type="ECO:0000256" key="3">
    <source>
        <dbReference type="ARBA" id="ARBA00022840"/>
    </source>
</evidence>